<keyword evidence="1" id="KW-0812">Transmembrane</keyword>
<accession>A0A510L8P3</accession>
<keyword evidence="1" id="KW-0472">Membrane</keyword>
<dbReference type="InterPro" id="IPR013901">
    <property type="entry name" value="Anthrone_oxy"/>
</dbReference>
<dbReference type="RefSeq" id="WP_147006187.1">
    <property type="nucleotide sequence ID" value="NZ_AP019846.1"/>
</dbReference>
<dbReference type="EMBL" id="AP019846">
    <property type="protein sequence ID" value="BBM60338.1"/>
    <property type="molecule type" value="Genomic_DNA"/>
</dbReference>
<keyword evidence="1" id="KW-1133">Transmembrane helix</keyword>
<evidence type="ECO:0000313" key="2">
    <source>
        <dbReference type="EMBL" id="BBM60338.1"/>
    </source>
</evidence>
<feature type="transmembrane region" description="Helical" evidence="1">
    <location>
        <begin position="50"/>
        <end position="73"/>
    </location>
</feature>
<dbReference type="Pfam" id="PF08592">
    <property type="entry name" value="Anthrone_oxy"/>
    <property type="match status" value="1"/>
</dbReference>
<organism evidence="2 3">
    <name type="scientific">Leptotrichia hongkongensis</name>
    <dbReference type="NCBI Taxonomy" id="554406"/>
    <lineage>
        <taxon>Bacteria</taxon>
        <taxon>Fusobacteriati</taxon>
        <taxon>Fusobacteriota</taxon>
        <taxon>Fusobacteriia</taxon>
        <taxon>Fusobacteriales</taxon>
        <taxon>Leptotrichiaceae</taxon>
        <taxon>Leptotrichia</taxon>
    </lineage>
</organism>
<evidence type="ECO:0000313" key="3">
    <source>
        <dbReference type="Proteomes" id="UP000321561"/>
    </source>
</evidence>
<dbReference type="Proteomes" id="UP000321561">
    <property type="component" value="Chromosome"/>
</dbReference>
<dbReference type="KEGG" id="lhg:JMUB5056_1940"/>
<protein>
    <recommendedName>
        <fullName evidence="4">Integral membrane protein</fullName>
    </recommendedName>
</protein>
<proteinExistence type="predicted"/>
<gene>
    <name evidence="2" type="ORF">JMUB5056_1940</name>
</gene>
<name>A0A510L8P3_9FUSO</name>
<feature type="transmembrane region" description="Helical" evidence="1">
    <location>
        <begin position="85"/>
        <end position="105"/>
    </location>
</feature>
<dbReference type="OrthoDB" id="428263at2"/>
<evidence type="ECO:0008006" key="4">
    <source>
        <dbReference type="Google" id="ProtNLM"/>
    </source>
</evidence>
<reference evidence="2 3" key="1">
    <citation type="submission" date="2019-07" db="EMBL/GenBank/DDBJ databases">
        <title>Complete Genome Sequence of Leptotrichia hongkongensis Strain JMUB5056.</title>
        <authorList>
            <person name="Watanabe S."/>
            <person name="Cui L."/>
        </authorList>
    </citation>
    <scope>NUCLEOTIDE SEQUENCE [LARGE SCALE GENOMIC DNA]</scope>
    <source>
        <strain evidence="2 3">JMUB5056</strain>
    </source>
</reference>
<sequence>MKKMIVLLLLYLLTVALSAGIYFVFSNTIIKSLSDFPSELATKTMQKINQVIQNPFFLTIFFGPLLLGSTLSWHYLTVKEARGRLWILLSFLTYFLGVFLITIIFNVPMNNKLDNNTDGSYWPYYMIHWTRFNTLRFLCCLLTIIFLFLGLIA</sequence>
<feature type="transmembrane region" description="Helical" evidence="1">
    <location>
        <begin position="134"/>
        <end position="152"/>
    </location>
</feature>
<dbReference type="AlphaFoldDB" id="A0A510L8P3"/>
<evidence type="ECO:0000256" key="1">
    <source>
        <dbReference type="SAM" id="Phobius"/>
    </source>
</evidence>